<feature type="region of interest" description="Disordered" evidence="1">
    <location>
        <begin position="121"/>
        <end position="149"/>
    </location>
</feature>
<gene>
    <name evidence="2" type="ORF">EIP91_010917</name>
</gene>
<organism evidence="2 3">
    <name type="scientific">Steccherinum ochraceum</name>
    <dbReference type="NCBI Taxonomy" id="92696"/>
    <lineage>
        <taxon>Eukaryota</taxon>
        <taxon>Fungi</taxon>
        <taxon>Dikarya</taxon>
        <taxon>Basidiomycota</taxon>
        <taxon>Agaricomycotina</taxon>
        <taxon>Agaricomycetes</taxon>
        <taxon>Polyporales</taxon>
        <taxon>Steccherinaceae</taxon>
        <taxon>Steccherinum</taxon>
    </lineage>
</organism>
<evidence type="ECO:0000313" key="3">
    <source>
        <dbReference type="Proteomes" id="UP000292702"/>
    </source>
</evidence>
<evidence type="ECO:0000313" key="2">
    <source>
        <dbReference type="EMBL" id="TCD60009.1"/>
    </source>
</evidence>
<name>A0A4R0R7X7_9APHY</name>
<accession>A0A4R0R7X7</accession>
<protein>
    <submittedName>
        <fullName evidence="2">Uncharacterized protein</fullName>
    </submittedName>
</protein>
<reference evidence="2 3" key="1">
    <citation type="submission" date="2018-11" db="EMBL/GenBank/DDBJ databases">
        <title>Genome assembly of Steccherinum ochraceum LE-BIN_3174, the white-rot fungus of the Steccherinaceae family (The Residual Polyporoid clade, Polyporales, Basidiomycota).</title>
        <authorList>
            <person name="Fedorova T.V."/>
            <person name="Glazunova O.A."/>
            <person name="Landesman E.O."/>
            <person name="Moiseenko K.V."/>
            <person name="Psurtseva N.V."/>
            <person name="Savinova O.S."/>
            <person name="Shakhova N.V."/>
            <person name="Tyazhelova T.V."/>
            <person name="Vasina D.V."/>
        </authorList>
    </citation>
    <scope>NUCLEOTIDE SEQUENCE [LARGE SCALE GENOMIC DNA]</scope>
    <source>
        <strain evidence="2 3">LE-BIN_3174</strain>
    </source>
</reference>
<comment type="caution">
    <text evidence="2">The sequence shown here is derived from an EMBL/GenBank/DDBJ whole genome shotgun (WGS) entry which is preliminary data.</text>
</comment>
<keyword evidence="3" id="KW-1185">Reference proteome</keyword>
<feature type="compositionally biased region" description="Basic and acidic residues" evidence="1">
    <location>
        <begin position="135"/>
        <end position="149"/>
    </location>
</feature>
<dbReference type="Proteomes" id="UP000292702">
    <property type="component" value="Unassembled WGS sequence"/>
</dbReference>
<dbReference type="EMBL" id="RWJN01000681">
    <property type="protein sequence ID" value="TCD60009.1"/>
    <property type="molecule type" value="Genomic_DNA"/>
</dbReference>
<proteinExistence type="predicted"/>
<evidence type="ECO:0000256" key="1">
    <source>
        <dbReference type="SAM" id="MobiDB-lite"/>
    </source>
</evidence>
<sequence length="149" mass="16089">MATAAVAVPIPPRHSPRCANPITRITRHPQPAPPPRSLLSTTVMKTQTSIVSTPLSTHSSIGCLHRLRSAYDTSACVCHLCSILPPPTTQGLFFGRASILRGFAQRDPAEFGVEGNVLERTGGGGARGRWNRRSRVGEAKQRKNETPET</sequence>
<dbReference type="AlphaFoldDB" id="A0A4R0R7X7"/>